<dbReference type="EMBL" id="BSXT01000193">
    <property type="protein sequence ID" value="GMF20295.1"/>
    <property type="molecule type" value="Genomic_DNA"/>
</dbReference>
<proteinExistence type="predicted"/>
<protein>
    <submittedName>
        <fullName evidence="3">Unnamed protein product</fullName>
    </submittedName>
</protein>
<dbReference type="AlphaFoldDB" id="A0A9W6WWH4"/>
<organism evidence="3 4">
    <name type="scientific">Phytophthora fragariaefolia</name>
    <dbReference type="NCBI Taxonomy" id="1490495"/>
    <lineage>
        <taxon>Eukaryota</taxon>
        <taxon>Sar</taxon>
        <taxon>Stramenopiles</taxon>
        <taxon>Oomycota</taxon>
        <taxon>Peronosporomycetes</taxon>
        <taxon>Peronosporales</taxon>
        <taxon>Peronosporaceae</taxon>
        <taxon>Phytophthora</taxon>
    </lineage>
</organism>
<gene>
    <name evidence="3" type="ORF">Pfra01_000236600</name>
</gene>
<accession>A0A9W6WWH4</accession>
<dbReference type="OrthoDB" id="97058at2759"/>
<feature type="domain" description="Retrovirus-related Pol polyprotein from transposon TNT 1-94-like beta-barrel" evidence="2">
    <location>
        <begin position="124"/>
        <end position="173"/>
    </location>
</feature>
<name>A0A9W6WWH4_9STRA</name>
<keyword evidence="4" id="KW-1185">Reference proteome</keyword>
<dbReference type="InterPro" id="IPR054722">
    <property type="entry name" value="PolX-like_BBD"/>
</dbReference>
<evidence type="ECO:0000259" key="2">
    <source>
        <dbReference type="Pfam" id="PF22936"/>
    </source>
</evidence>
<comment type="caution">
    <text evidence="3">The sequence shown here is derived from an EMBL/GenBank/DDBJ whole genome shotgun (WGS) entry which is preliminary data.</text>
</comment>
<sequence length="178" mass="19134">MRLPLSPEDPYSSEGVYSEEGLKFLNTTLVQGEQQETLENLENQLREDMQKREADKAVATSGSVEEDNAVVTSNPTIMQGEAVADPEHKDGQASTLVAVSASAEKPAMGLVSATSSLNTNELTWVIDTGATSHMCKDIGLFVTFEPLGSSMETTANPLRILGKGMVRFPVKDATNSVR</sequence>
<reference evidence="3" key="1">
    <citation type="submission" date="2023-04" db="EMBL/GenBank/DDBJ databases">
        <title>Phytophthora fragariaefolia NBRC 109709.</title>
        <authorList>
            <person name="Ichikawa N."/>
            <person name="Sato H."/>
            <person name="Tonouchi N."/>
        </authorList>
    </citation>
    <scope>NUCLEOTIDE SEQUENCE</scope>
    <source>
        <strain evidence="3">NBRC 109709</strain>
    </source>
</reference>
<evidence type="ECO:0000313" key="3">
    <source>
        <dbReference type="EMBL" id="GMF20295.1"/>
    </source>
</evidence>
<dbReference type="Proteomes" id="UP001165121">
    <property type="component" value="Unassembled WGS sequence"/>
</dbReference>
<evidence type="ECO:0000256" key="1">
    <source>
        <dbReference type="SAM" id="MobiDB-lite"/>
    </source>
</evidence>
<evidence type="ECO:0000313" key="4">
    <source>
        <dbReference type="Proteomes" id="UP001165121"/>
    </source>
</evidence>
<feature type="region of interest" description="Disordered" evidence="1">
    <location>
        <begin position="48"/>
        <end position="67"/>
    </location>
</feature>
<dbReference type="Pfam" id="PF22936">
    <property type="entry name" value="Pol_BBD"/>
    <property type="match status" value="1"/>
</dbReference>